<organism evidence="2 3">
    <name type="scientific">Hanseniaspora uvarum</name>
    <name type="common">Yeast</name>
    <name type="synonym">Kloeckera apiculata</name>
    <dbReference type="NCBI Taxonomy" id="29833"/>
    <lineage>
        <taxon>Eukaryota</taxon>
        <taxon>Fungi</taxon>
        <taxon>Dikarya</taxon>
        <taxon>Ascomycota</taxon>
        <taxon>Saccharomycotina</taxon>
        <taxon>Saccharomycetes</taxon>
        <taxon>Saccharomycodales</taxon>
        <taxon>Saccharomycodaceae</taxon>
        <taxon>Hanseniaspora</taxon>
    </lineage>
</organism>
<name>A0A1E5RGE4_HANUV</name>
<evidence type="ECO:0000256" key="1">
    <source>
        <dbReference type="ARBA" id="ARBA00007073"/>
    </source>
</evidence>
<protein>
    <recommendedName>
        <fullName evidence="4">EKC/KEOPS complex subunit PCC1</fullName>
    </recommendedName>
</protein>
<dbReference type="InterPro" id="IPR015419">
    <property type="entry name" value="CTAG/Pcc1"/>
</dbReference>
<dbReference type="Proteomes" id="UP000095358">
    <property type="component" value="Unassembled WGS sequence"/>
</dbReference>
<evidence type="ECO:0008006" key="4">
    <source>
        <dbReference type="Google" id="ProtNLM"/>
    </source>
</evidence>
<comment type="similarity">
    <text evidence="1">Belongs to the CTAG/PCC1 family.</text>
</comment>
<dbReference type="VEuPathDB" id="FungiDB:AWRI3580_g3155"/>
<keyword evidence="3" id="KW-1185">Reference proteome</keyword>
<proteinExistence type="inferred from homology"/>
<accession>A0A1E5RGE4</accession>
<sequence>MLPYSLNVKLQFANSKDIDIVLQSSILTDDLLNIETTKNADIVGDINKFYIQYSVSDTILDLNFHSLDVKALRLNVNNIIENIKLSVEVLDNFI</sequence>
<evidence type="ECO:0000313" key="2">
    <source>
        <dbReference type="EMBL" id="OEJ85979.1"/>
    </source>
</evidence>
<dbReference type="EMBL" id="LPNN01000006">
    <property type="protein sequence ID" value="OEJ85979.1"/>
    <property type="molecule type" value="Genomic_DNA"/>
</dbReference>
<evidence type="ECO:0000313" key="3">
    <source>
        <dbReference type="Proteomes" id="UP000095358"/>
    </source>
</evidence>
<reference evidence="3" key="1">
    <citation type="journal article" date="2016" name="Genome Announc.">
        <title>Genome sequences of three species of Hanseniaspora isolated from spontaneous wine fermentations.</title>
        <authorList>
            <person name="Sternes P.R."/>
            <person name="Lee D."/>
            <person name="Kutyna D.R."/>
            <person name="Borneman A.R."/>
        </authorList>
    </citation>
    <scope>NUCLEOTIDE SEQUENCE [LARGE SCALE GENOMIC DNA]</scope>
    <source>
        <strain evidence="3">AWRI3580</strain>
    </source>
</reference>
<dbReference type="AlphaFoldDB" id="A0A1E5RGE4"/>
<gene>
    <name evidence="2" type="ORF">AWRI3580_g3155</name>
</gene>
<comment type="caution">
    <text evidence="2">The sequence shown here is derived from an EMBL/GenBank/DDBJ whole genome shotgun (WGS) entry which is preliminary data.</text>
</comment>
<dbReference type="Gene3D" id="3.30.310.50">
    <property type="entry name" value="Alpha-D-phosphohexomutase, C-terminal domain"/>
    <property type="match status" value="1"/>
</dbReference>
<dbReference type="Pfam" id="PF09341">
    <property type="entry name" value="Pcc1"/>
    <property type="match status" value="1"/>
</dbReference>